<feature type="domain" description="Rab-GAP TBC" evidence="2">
    <location>
        <begin position="350"/>
        <end position="594"/>
    </location>
</feature>
<dbReference type="SUPFAM" id="SSF47923">
    <property type="entry name" value="Ypt/Rab-GAP domain of gyp1p"/>
    <property type="match status" value="2"/>
</dbReference>
<dbReference type="GO" id="GO:0005794">
    <property type="term" value="C:Golgi apparatus"/>
    <property type="evidence" value="ECO:0007669"/>
    <property type="project" value="TreeGrafter"/>
</dbReference>
<keyword evidence="4" id="KW-1185">Reference proteome</keyword>
<dbReference type="Pfam" id="PF00566">
    <property type="entry name" value="RabGAP-TBC"/>
    <property type="match status" value="1"/>
</dbReference>
<dbReference type="Gene3D" id="1.10.472.80">
    <property type="entry name" value="Ypt/Rab-GAP domain of gyp1p, domain 3"/>
    <property type="match status" value="1"/>
</dbReference>
<name>A0AAD6D078_9EURO</name>
<dbReference type="Proteomes" id="UP001220324">
    <property type="component" value="Unassembled WGS sequence"/>
</dbReference>
<dbReference type="PANTHER" id="PTHR22957">
    <property type="entry name" value="TBC1 DOMAIN FAMILY MEMBER GTPASE-ACTIVATING PROTEIN"/>
    <property type="match status" value="1"/>
</dbReference>
<dbReference type="PANTHER" id="PTHR22957:SF26">
    <property type="entry name" value="LD44506P"/>
    <property type="match status" value="1"/>
</dbReference>
<dbReference type="FunFam" id="1.10.472.80:FF:000001">
    <property type="entry name" value="TBC1 domain family member 22B"/>
    <property type="match status" value="1"/>
</dbReference>
<dbReference type="Gene3D" id="1.10.10.750">
    <property type="entry name" value="Ypt/Rab-GAP domain of gyp1p, domain 1"/>
    <property type="match status" value="1"/>
</dbReference>
<dbReference type="Gene3D" id="1.10.8.270">
    <property type="entry name" value="putative rabgap domain of human tbc1 domain family member 14 like domains"/>
    <property type="match status" value="1"/>
</dbReference>
<dbReference type="InterPro" id="IPR035969">
    <property type="entry name" value="Rab-GAP_TBC_sf"/>
</dbReference>
<feature type="compositionally biased region" description="Low complexity" evidence="1">
    <location>
        <begin position="202"/>
        <end position="213"/>
    </location>
</feature>
<dbReference type="EMBL" id="JAQIZZ010000004">
    <property type="protein sequence ID" value="KAJ5544124.1"/>
    <property type="molecule type" value="Genomic_DNA"/>
</dbReference>
<evidence type="ECO:0000256" key="1">
    <source>
        <dbReference type="SAM" id="MobiDB-lite"/>
    </source>
</evidence>
<dbReference type="GO" id="GO:0005096">
    <property type="term" value="F:GTPase activator activity"/>
    <property type="evidence" value="ECO:0007669"/>
    <property type="project" value="TreeGrafter"/>
</dbReference>
<dbReference type="SMART" id="SM00164">
    <property type="entry name" value="TBC"/>
    <property type="match status" value="1"/>
</dbReference>
<sequence>MDHHCLQIVERLRALCIELQIYHAEWSSTTRFENISRHFKLFLRKSRGNEIIGKLDKAKVQILLYQQMLSLKMQSAQRIDIESFLRKFETLQFTDLSRLSFDASKSNTEQKQKENSKFGSHTLKTVRKSASKLWREQSARALKRKPSVGSFEKSSPITEEAVYRDTETPEISQLASELPSQDRLHLDDALQSLGRELNFDVSPGHSESHPSPEAQSIYSRSCNSLDENLAALSFQEATTHDYTEPLVNSHLQRLDEEKNPPNSSCDQESTEIYPPVREDERKIIRPQYMDILHDPGNALNLINYHPLSSHTSSKELEVHSNYISRVNKFKCILQAGTLSLVELRDLAWSGVPEEVRSMTWQLLLGYLPTKSEQRVLTLKRKRKEYLDGIREVFGQHATAAPGTNSASSTGHGRWLNEGLWRRISIDVSRSSPHTPLYGYEAIRSLERILYMSVTHHSASDYVQGMSDLATALWQVFLGLYITDLHAENDMDPVQLPKNVLDAVEADTFWCFTTILDGIPDNHVYDNFYRQPGVIAQARELHHLTRRLDSALAAHLEKEGVSFIQLSFQWMSCFLMREMSLKNTIRLWDTYIAEEQGFTRFHLYVCAAFLLKWTDQLVKMDFQEIMSFMQALPSQDWTEKDVEVLLSEAFIWQSLFQDSHDHP</sequence>
<dbReference type="InterPro" id="IPR000195">
    <property type="entry name" value="Rab-GAP-TBC_dom"/>
</dbReference>
<evidence type="ECO:0000313" key="4">
    <source>
        <dbReference type="Proteomes" id="UP001220324"/>
    </source>
</evidence>
<proteinExistence type="predicted"/>
<evidence type="ECO:0000259" key="2">
    <source>
        <dbReference type="PROSITE" id="PS50086"/>
    </source>
</evidence>
<gene>
    <name evidence="3" type="ORF">N7494_005403</name>
</gene>
<protein>
    <submittedName>
        <fullName evidence="3">GTPase-activating protein gyp1</fullName>
    </submittedName>
</protein>
<reference evidence="3 4" key="1">
    <citation type="journal article" date="2023" name="IMA Fungus">
        <title>Comparative genomic study of the Penicillium genus elucidates a diverse pangenome and 15 lateral gene transfer events.</title>
        <authorList>
            <person name="Petersen C."/>
            <person name="Sorensen T."/>
            <person name="Nielsen M.R."/>
            <person name="Sondergaard T.E."/>
            <person name="Sorensen J.L."/>
            <person name="Fitzpatrick D.A."/>
            <person name="Frisvad J.C."/>
            <person name="Nielsen K.L."/>
        </authorList>
    </citation>
    <scope>NUCLEOTIDE SEQUENCE [LARGE SCALE GENOMIC DNA]</scope>
    <source>
        <strain evidence="3 4">IBT 35679</strain>
    </source>
</reference>
<evidence type="ECO:0000313" key="3">
    <source>
        <dbReference type="EMBL" id="KAJ5544124.1"/>
    </source>
</evidence>
<feature type="region of interest" description="Disordered" evidence="1">
    <location>
        <begin position="145"/>
        <end position="170"/>
    </location>
</feature>
<dbReference type="PROSITE" id="PS50086">
    <property type="entry name" value="TBC_RABGAP"/>
    <property type="match status" value="1"/>
</dbReference>
<organism evidence="3 4">
    <name type="scientific">Penicillium frequentans</name>
    <dbReference type="NCBI Taxonomy" id="3151616"/>
    <lineage>
        <taxon>Eukaryota</taxon>
        <taxon>Fungi</taxon>
        <taxon>Dikarya</taxon>
        <taxon>Ascomycota</taxon>
        <taxon>Pezizomycotina</taxon>
        <taxon>Eurotiomycetes</taxon>
        <taxon>Eurotiomycetidae</taxon>
        <taxon>Eurotiales</taxon>
        <taxon>Aspergillaceae</taxon>
        <taxon>Penicillium</taxon>
    </lineage>
</organism>
<comment type="caution">
    <text evidence="3">The sequence shown here is derived from an EMBL/GenBank/DDBJ whole genome shotgun (WGS) entry which is preliminary data.</text>
</comment>
<accession>A0AAD6D078</accession>
<dbReference type="AlphaFoldDB" id="A0AAD6D078"/>
<feature type="region of interest" description="Disordered" evidence="1">
    <location>
        <begin position="198"/>
        <end position="217"/>
    </location>
</feature>